<comment type="caution">
    <text evidence="2">The sequence shown here is derived from an EMBL/GenBank/DDBJ whole genome shotgun (WGS) entry which is preliminary data.</text>
</comment>
<reference evidence="2 4" key="1">
    <citation type="submission" date="2018-12" db="EMBL/GenBank/DDBJ databases">
        <title>Venturia inaequalis Genome Resource.</title>
        <authorList>
            <person name="Lichtner F.J."/>
        </authorList>
    </citation>
    <scope>NUCLEOTIDE SEQUENCE [LARGE SCALE GENOMIC DNA]</scope>
    <source>
        <strain evidence="2 4">120213</strain>
        <strain evidence="3 5">DMI_063113</strain>
    </source>
</reference>
<evidence type="ECO:0000313" key="4">
    <source>
        <dbReference type="Proteomes" id="UP000447873"/>
    </source>
</evidence>
<feature type="region of interest" description="Disordered" evidence="1">
    <location>
        <begin position="125"/>
        <end position="144"/>
    </location>
</feature>
<gene>
    <name evidence="3" type="ORF">EG327_011582</name>
    <name evidence="2" type="ORF">EG328_007880</name>
</gene>
<protein>
    <submittedName>
        <fullName evidence="2">Uncharacterized protein</fullName>
    </submittedName>
</protein>
<dbReference type="EMBL" id="WNWR01000093">
    <property type="protein sequence ID" value="KAE9991486.1"/>
    <property type="molecule type" value="Genomic_DNA"/>
</dbReference>
<name>A0A8H3V9Z0_VENIN</name>
<dbReference type="Proteomes" id="UP000490939">
    <property type="component" value="Unassembled WGS sequence"/>
</dbReference>
<evidence type="ECO:0000313" key="5">
    <source>
        <dbReference type="Proteomes" id="UP000490939"/>
    </source>
</evidence>
<keyword evidence="5" id="KW-1185">Reference proteome</keyword>
<evidence type="ECO:0000313" key="3">
    <source>
        <dbReference type="EMBL" id="KAE9991486.1"/>
    </source>
</evidence>
<accession>A0A8H3V9Z0</accession>
<dbReference type="Proteomes" id="UP000447873">
    <property type="component" value="Unassembled WGS sequence"/>
</dbReference>
<dbReference type="EMBL" id="WNWS01000043">
    <property type="protein sequence ID" value="KAE9985109.1"/>
    <property type="molecule type" value="Genomic_DNA"/>
</dbReference>
<dbReference type="AlphaFoldDB" id="A0A8H3V9Z0"/>
<proteinExistence type="predicted"/>
<organism evidence="2 4">
    <name type="scientific">Venturia inaequalis</name>
    <name type="common">Apple scab fungus</name>
    <dbReference type="NCBI Taxonomy" id="5025"/>
    <lineage>
        <taxon>Eukaryota</taxon>
        <taxon>Fungi</taxon>
        <taxon>Dikarya</taxon>
        <taxon>Ascomycota</taxon>
        <taxon>Pezizomycotina</taxon>
        <taxon>Dothideomycetes</taxon>
        <taxon>Pleosporomycetidae</taxon>
        <taxon>Venturiales</taxon>
        <taxon>Venturiaceae</taxon>
        <taxon>Venturia</taxon>
    </lineage>
</organism>
<evidence type="ECO:0000313" key="2">
    <source>
        <dbReference type="EMBL" id="KAE9985109.1"/>
    </source>
</evidence>
<evidence type="ECO:0000256" key="1">
    <source>
        <dbReference type="SAM" id="MobiDB-lite"/>
    </source>
</evidence>
<sequence length="214" mass="23733">MPVNTPLPVDIQAALKSLDSSLHHKNNDWDALLVSARNIINSLERSSFFDDPKQREQKVYTVEVLQRLAYHDVDAGGVADVADWSLERWLQLHQTYPEDVAVSKGIGQWWLSRAQPCLSRIHAIDGSTEGTSGSRHGSDSLSFRSSMDERQVDLASQTSHSSEEAEQRLHTADYVEARGLLLPAVDYLRRAVVQAISQKLLSGSLLVTVSCPAE</sequence>
<feature type="compositionally biased region" description="Polar residues" evidence="1">
    <location>
        <begin position="128"/>
        <end position="144"/>
    </location>
</feature>